<evidence type="ECO:0000313" key="4">
    <source>
        <dbReference type="Proteomes" id="UP000013827"/>
    </source>
</evidence>
<protein>
    <recommendedName>
        <fullName evidence="5">AB hydrolase-1 domain-containing protein</fullName>
    </recommendedName>
</protein>
<name>A0A0D3KT02_EMIH1</name>
<dbReference type="InterPro" id="IPR013595">
    <property type="entry name" value="Pept_S33_TAP-like_C"/>
</dbReference>
<proteinExistence type="predicted"/>
<dbReference type="PaxDb" id="2903-EOD38887"/>
<dbReference type="HOGENOM" id="CLU_529407_0_0_1"/>
<dbReference type="Pfam" id="PF00561">
    <property type="entry name" value="Abhydrolase_1"/>
    <property type="match status" value="1"/>
</dbReference>
<evidence type="ECO:0000259" key="2">
    <source>
        <dbReference type="Pfam" id="PF08386"/>
    </source>
</evidence>
<dbReference type="KEGG" id="ehx:EMIHUDRAFT_223999"/>
<reference evidence="3" key="2">
    <citation type="submission" date="2024-10" db="UniProtKB">
        <authorList>
            <consortium name="EnsemblProtists"/>
        </authorList>
    </citation>
    <scope>IDENTIFICATION</scope>
</reference>
<dbReference type="InterPro" id="IPR029058">
    <property type="entry name" value="AB_hydrolase_fold"/>
</dbReference>
<dbReference type="SUPFAM" id="SSF53474">
    <property type="entry name" value="alpha/beta-Hydrolases"/>
    <property type="match status" value="1"/>
</dbReference>
<dbReference type="EnsemblProtists" id="EOD38887">
    <property type="protein sequence ID" value="EOD38887"/>
    <property type="gene ID" value="EMIHUDRAFT_223999"/>
</dbReference>
<dbReference type="Proteomes" id="UP000013827">
    <property type="component" value="Unassembled WGS sequence"/>
</dbReference>
<dbReference type="InterPro" id="IPR000073">
    <property type="entry name" value="AB_hydrolase_1"/>
</dbReference>
<sequence>MMAVICNAITASSVLSIVAIVLSIIAITRSVNDCMVGKAPVRKLLNSGQYHHLAIAQRGIDPKDAFNYVKENPPGYKFGPLPDKWVQEGVERFPYIYCHNAFDIRVMNEVKAAYLAAGLNWESVWENPEYVQSGVAFADPGLTKVFAELQNAAMSECRRRPEYHLGTNFARGTMVYQDFMGTQDLAHDLDTLRTAIGADKLSVWGVSYGTEVGATYATVYPERVDKVILDGNVAISNEIYEAAHLWALSYEQVWNGLAAACNNDFFVAGGIDAPTLPADDFCAATPYPTDKMSKLLETDETLLLMAYTLLGKFFEDYGIMWKGVSPGSAIMMACVESLHKNGDFDGEGCCDYQPEKKCCNGKIQIPANSNTTFQEMEDGNPTVALVRSVDMAGRLSTADIARLWADLRDKHPIGFLRANGIISIVSAPNLPRPVPSYGSGLDKLKPLIIGDFHDPATTYTASQDMRDKFPNGALMSWQGYHHGLFDDGDFGLSDYTSYTFQSEGYGAKDCYDRMLNYLEDGTLPPNGYTCPINGPAAGSLSLKVAKQVPTCPPANAPSP</sequence>
<dbReference type="RefSeq" id="XP_005791316.1">
    <property type="nucleotide sequence ID" value="XM_005791259.1"/>
</dbReference>
<feature type="domain" description="AB hydrolase-1" evidence="1">
    <location>
        <begin position="180"/>
        <end position="264"/>
    </location>
</feature>
<accession>A0A0D3KT02</accession>
<keyword evidence="4" id="KW-1185">Reference proteome</keyword>
<evidence type="ECO:0000313" key="3">
    <source>
        <dbReference type="EnsemblProtists" id="EOD38887"/>
    </source>
</evidence>
<dbReference type="Pfam" id="PF08386">
    <property type="entry name" value="Abhydrolase_4"/>
    <property type="match status" value="1"/>
</dbReference>
<reference evidence="4" key="1">
    <citation type="journal article" date="2013" name="Nature">
        <title>Pan genome of the phytoplankton Emiliania underpins its global distribution.</title>
        <authorList>
            <person name="Read B.A."/>
            <person name="Kegel J."/>
            <person name="Klute M.J."/>
            <person name="Kuo A."/>
            <person name="Lefebvre S.C."/>
            <person name="Maumus F."/>
            <person name="Mayer C."/>
            <person name="Miller J."/>
            <person name="Monier A."/>
            <person name="Salamov A."/>
            <person name="Young J."/>
            <person name="Aguilar M."/>
            <person name="Claverie J.M."/>
            <person name="Frickenhaus S."/>
            <person name="Gonzalez K."/>
            <person name="Herman E.K."/>
            <person name="Lin Y.C."/>
            <person name="Napier J."/>
            <person name="Ogata H."/>
            <person name="Sarno A.F."/>
            <person name="Shmutz J."/>
            <person name="Schroeder D."/>
            <person name="de Vargas C."/>
            <person name="Verret F."/>
            <person name="von Dassow P."/>
            <person name="Valentin K."/>
            <person name="Van de Peer Y."/>
            <person name="Wheeler G."/>
            <person name="Dacks J.B."/>
            <person name="Delwiche C.F."/>
            <person name="Dyhrman S.T."/>
            <person name="Glockner G."/>
            <person name="John U."/>
            <person name="Richards T."/>
            <person name="Worden A.Z."/>
            <person name="Zhang X."/>
            <person name="Grigoriev I.V."/>
            <person name="Allen A.E."/>
            <person name="Bidle K."/>
            <person name="Borodovsky M."/>
            <person name="Bowler C."/>
            <person name="Brownlee C."/>
            <person name="Cock J.M."/>
            <person name="Elias M."/>
            <person name="Gladyshev V.N."/>
            <person name="Groth M."/>
            <person name="Guda C."/>
            <person name="Hadaegh A."/>
            <person name="Iglesias-Rodriguez M.D."/>
            <person name="Jenkins J."/>
            <person name="Jones B.M."/>
            <person name="Lawson T."/>
            <person name="Leese F."/>
            <person name="Lindquist E."/>
            <person name="Lobanov A."/>
            <person name="Lomsadze A."/>
            <person name="Malik S.B."/>
            <person name="Marsh M.E."/>
            <person name="Mackinder L."/>
            <person name="Mock T."/>
            <person name="Mueller-Roeber B."/>
            <person name="Pagarete A."/>
            <person name="Parker M."/>
            <person name="Probert I."/>
            <person name="Quesneville H."/>
            <person name="Raines C."/>
            <person name="Rensing S.A."/>
            <person name="Riano-Pachon D.M."/>
            <person name="Richier S."/>
            <person name="Rokitta S."/>
            <person name="Shiraiwa Y."/>
            <person name="Soanes D.M."/>
            <person name="van der Giezen M."/>
            <person name="Wahlund T.M."/>
            <person name="Williams B."/>
            <person name="Wilson W."/>
            <person name="Wolfe G."/>
            <person name="Wurch L.L."/>
        </authorList>
    </citation>
    <scope>NUCLEOTIDE SEQUENCE</scope>
</reference>
<evidence type="ECO:0008006" key="5">
    <source>
        <dbReference type="Google" id="ProtNLM"/>
    </source>
</evidence>
<feature type="domain" description="Peptidase S33 tripeptidyl aminopeptidase-like C-terminal" evidence="2">
    <location>
        <begin position="442"/>
        <end position="486"/>
    </location>
</feature>
<dbReference type="GeneID" id="17284158"/>
<dbReference type="AlphaFoldDB" id="A0A0D3KT02"/>
<organism evidence="3 4">
    <name type="scientific">Emiliania huxleyi (strain CCMP1516)</name>
    <dbReference type="NCBI Taxonomy" id="280463"/>
    <lineage>
        <taxon>Eukaryota</taxon>
        <taxon>Haptista</taxon>
        <taxon>Haptophyta</taxon>
        <taxon>Prymnesiophyceae</taxon>
        <taxon>Isochrysidales</taxon>
        <taxon>Noelaerhabdaceae</taxon>
        <taxon>Emiliania</taxon>
    </lineage>
</organism>
<evidence type="ECO:0000259" key="1">
    <source>
        <dbReference type="Pfam" id="PF00561"/>
    </source>
</evidence>
<dbReference type="Gene3D" id="3.40.50.1820">
    <property type="entry name" value="alpha/beta hydrolase"/>
    <property type="match status" value="1"/>
</dbReference>